<dbReference type="PANTHER" id="PTHR18901:SF38">
    <property type="entry name" value="PSEUDOURIDINE-5'-PHOSPHATASE"/>
    <property type="match status" value="1"/>
</dbReference>
<dbReference type="CDD" id="cd07505">
    <property type="entry name" value="HAD_BPGM-like"/>
    <property type="match status" value="1"/>
</dbReference>
<dbReference type="SUPFAM" id="SSF56784">
    <property type="entry name" value="HAD-like"/>
    <property type="match status" value="1"/>
</dbReference>
<dbReference type="InterPro" id="IPR036412">
    <property type="entry name" value="HAD-like_sf"/>
</dbReference>
<organism evidence="1 2">
    <name type="scientific">Kocuria coralli</name>
    <dbReference type="NCBI Taxonomy" id="1461025"/>
    <lineage>
        <taxon>Bacteria</taxon>
        <taxon>Bacillati</taxon>
        <taxon>Actinomycetota</taxon>
        <taxon>Actinomycetes</taxon>
        <taxon>Micrococcales</taxon>
        <taxon>Micrococcaceae</taxon>
        <taxon>Kocuria</taxon>
    </lineage>
</organism>
<sequence>MADHQSTLSTQARPLDPGYRPSAVVFDCDGVLLDTESVWTEVQEAMFTRHGLPFDQDEQRRMMGWSARSVAREVATLSGTDADAAFTEILATEAEFLEGHLPMIDGAMELLRRVAARVPAAVASNSTRQILDTKMNATGIGEHVRTWVSSDDTPPGKPEPDIYLEAARRLGVEPARCLAIEDSPAGAAAAIAAGMVTVGVSADPDAHPVPSSVLVTSLLDPALEQLLVRWGW</sequence>
<dbReference type="RefSeq" id="WP_158032804.1">
    <property type="nucleotide sequence ID" value="NZ_ML708611.1"/>
</dbReference>
<evidence type="ECO:0000313" key="1">
    <source>
        <dbReference type="EMBL" id="KAA9395379.1"/>
    </source>
</evidence>
<dbReference type="SFLD" id="SFLDG01129">
    <property type="entry name" value="C1.5:_HAD__Beta-PGM__Phosphata"/>
    <property type="match status" value="1"/>
</dbReference>
<dbReference type="PANTHER" id="PTHR18901">
    <property type="entry name" value="2-DEOXYGLUCOSE-6-PHOSPHATE PHOSPHATASE 2"/>
    <property type="match status" value="1"/>
</dbReference>
<protein>
    <submittedName>
        <fullName evidence="1">HAD family phosphatase</fullName>
    </submittedName>
</protein>
<dbReference type="InterPro" id="IPR023214">
    <property type="entry name" value="HAD_sf"/>
</dbReference>
<dbReference type="SFLD" id="SFLDS00003">
    <property type="entry name" value="Haloacid_Dehalogenase"/>
    <property type="match status" value="1"/>
</dbReference>
<evidence type="ECO:0000313" key="2">
    <source>
        <dbReference type="Proteomes" id="UP000325957"/>
    </source>
</evidence>
<dbReference type="AlphaFoldDB" id="A0A5J5L0A1"/>
<dbReference type="InterPro" id="IPR006439">
    <property type="entry name" value="HAD-SF_hydro_IA"/>
</dbReference>
<dbReference type="InterPro" id="IPR023198">
    <property type="entry name" value="PGP-like_dom2"/>
</dbReference>
<dbReference type="SFLD" id="SFLDG01135">
    <property type="entry name" value="C1.5.6:_HAD__Beta-PGM__Phospha"/>
    <property type="match status" value="1"/>
</dbReference>
<dbReference type="NCBIfam" id="TIGR01509">
    <property type="entry name" value="HAD-SF-IA-v3"/>
    <property type="match status" value="1"/>
</dbReference>
<dbReference type="Pfam" id="PF00702">
    <property type="entry name" value="Hydrolase"/>
    <property type="match status" value="1"/>
</dbReference>
<accession>A0A5J5L0A1</accession>
<comment type="caution">
    <text evidence="1">The sequence shown here is derived from an EMBL/GenBank/DDBJ whole genome shotgun (WGS) entry which is preliminary data.</text>
</comment>
<name>A0A5J5L0A1_9MICC</name>
<keyword evidence="2" id="KW-1185">Reference proteome</keyword>
<dbReference type="Gene3D" id="1.10.150.240">
    <property type="entry name" value="Putative phosphatase, domain 2"/>
    <property type="match status" value="1"/>
</dbReference>
<proteinExistence type="predicted"/>
<dbReference type="OrthoDB" id="9812856at2"/>
<dbReference type="Gene3D" id="3.40.50.1000">
    <property type="entry name" value="HAD superfamily/HAD-like"/>
    <property type="match status" value="1"/>
</dbReference>
<reference evidence="1 2" key="1">
    <citation type="submission" date="2019-05" db="EMBL/GenBank/DDBJ databases">
        <title>Kocuria coralli sp. nov., a novel actinobacterium isolated from coral reef seawater.</title>
        <authorList>
            <person name="Li J."/>
        </authorList>
    </citation>
    <scope>NUCLEOTIDE SEQUENCE [LARGE SCALE GENOMIC DNA]</scope>
    <source>
        <strain evidence="1 2">SCSIO 13007</strain>
    </source>
</reference>
<gene>
    <name evidence="1" type="ORF">FCK90_02975</name>
</gene>
<dbReference type="EMBL" id="SZWF01000002">
    <property type="protein sequence ID" value="KAA9395379.1"/>
    <property type="molecule type" value="Genomic_DNA"/>
</dbReference>
<dbReference type="Proteomes" id="UP000325957">
    <property type="component" value="Unassembled WGS sequence"/>
</dbReference>